<proteinExistence type="predicted"/>
<dbReference type="AlphaFoldDB" id="A0A1H8M023"/>
<sequence length="71" mass="8208">MSLPIVLDKSTFQGLNYENIIELHRYYDVSIAPLLINEILGDLSKEEKEGRRTPKLLICLKKCFHITLMST</sequence>
<protein>
    <submittedName>
        <fullName evidence="1">Uncharacterized protein</fullName>
    </submittedName>
</protein>
<keyword evidence="2" id="KW-1185">Reference proteome</keyword>
<dbReference type="Proteomes" id="UP000198657">
    <property type="component" value="Unassembled WGS sequence"/>
</dbReference>
<dbReference type="EMBL" id="FODN01000003">
    <property type="protein sequence ID" value="SEO10671.1"/>
    <property type="molecule type" value="Genomic_DNA"/>
</dbReference>
<reference evidence="2" key="1">
    <citation type="submission" date="2016-10" db="EMBL/GenBank/DDBJ databases">
        <authorList>
            <person name="Varghese N."/>
            <person name="Submissions S."/>
        </authorList>
    </citation>
    <scope>NUCLEOTIDE SEQUENCE [LARGE SCALE GENOMIC DNA]</scope>
    <source>
        <strain evidence="2">CGMCC 1.8704</strain>
    </source>
</reference>
<evidence type="ECO:0000313" key="2">
    <source>
        <dbReference type="Proteomes" id="UP000198657"/>
    </source>
</evidence>
<organism evidence="1 2">
    <name type="scientific">Flavobacterium sinopsychrotolerans</name>
    <dbReference type="NCBI Taxonomy" id="604089"/>
    <lineage>
        <taxon>Bacteria</taxon>
        <taxon>Pseudomonadati</taxon>
        <taxon>Bacteroidota</taxon>
        <taxon>Flavobacteriia</taxon>
        <taxon>Flavobacteriales</taxon>
        <taxon>Flavobacteriaceae</taxon>
        <taxon>Flavobacterium</taxon>
    </lineage>
</organism>
<evidence type="ECO:0000313" key="1">
    <source>
        <dbReference type="EMBL" id="SEO10671.1"/>
    </source>
</evidence>
<name>A0A1H8M023_9FLAO</name>
<accession>A0A1H8M023</accession>
<dbReference type="STRING" id="604089.SAMN04487942_1759"/>
<gene>
    <name evidence="1" type="ORF">SAMN04487942_1759</name>
</gene>